<comment type="caution">
    <text evidence="1">The sequence shown here is derived from an EMBL/GenBank/DDBJ whole genome shotgun (WGS) entry which is preliminary data.</text>
</comment>
<dbReference type="Gene3D" id="3.30.56.10">
    <property type="match status" value="1"/>
</dbReference>
<protein>
    <submittedName>
        <fullName evidence="1">Uncharacterized protein</fullName>
    </submittedName>
</protein>
<proteinExistence type="predicted"/>
<gene>
    <name evidence="1" type="ORF">UV54_C0059G0001</name>
</gene>
<sequence length="47" mass="5351">MNISIPHSWLKEFLQTNAPPQKIADCLSLCGPAVEKLTKTKDDYLYE</sequence>
<dbReference type="AlphaFoldDB" id="A0A0G1EVH7"/>
<name>A0A0G1EVH7_9BACT</name>
<reference evidence="1 2" key="1">
    <citation type="journal article" date="2015" name="Nature">
        <title>rRNA introns, odd ribosomes, and small enigmatic genomes across a large radiation of phyla.</title>
        <authorList>
            <person name="Brown C.T."/>
            <person name="Hug L.A."/>
            <person name="Thomas B.C."/>
            <person name="Sharon I."/>
            <person name="Castelle C.J."/>
            <person name="Singh A."/>
            <person name="Wilkins M.J."/>
            <person name="Williams K.H."/>
            <person name="Banfield J.F."/>
        </authorList>
    </citation>
    <scope>NUCLEOTIDE SEQUENCE [LARGE SCALE GENOMIC DNA]</scope>
</reference>
<accession>A0A0G1EVH7</accession>
<evidence type="ECO:0000313" key="1">
    <source>
        <dbReference type="EMBL" id="KKS78573.1"/>
    </source>
</evidence>
<organism evidence="1 2">
    <name type="scientific">Candidatus Beckwithbacteria bacterium GW2011_GWA2_43_10</name>
    <dbReference type="NCBI Taxonomy" id="1618369"/>
    <lineage>
        <taxon>Bacteria</taxon>
        <taxon>Candidatus Beckwithiibacteriota</taxon>
    </lineage>
</organism>
<evidence type="ECO:0000313" key="2">
    <source>
        <dbReference type="Proteomes" id="UP000034213"/>
    </source>
</evidence>
<feature type="non-terminal residue" evidence="1">
    <location>
        <position position="47"/>
    </location>
</feature>
<dbReference type="STRING" id="1618369.UV54_C0059G0001"/>
<dbReference type="EMBL" id="LCEW01000059">
    <property type="protein sequence ID" value="KKS78573.1"/>
    <property type="molecule type" value="Genomic_DNA"/>
</dbReference>
<dbReference type="Proteomes" id="UP000034213">
    <property type="component" value="Unassembled WGS sequence"/>
</dbReference>